<dbReference type="NCBIfam" id="TIGR01182">
    <property type="entry name" value="eda"/>
    <property type="match status" value="1"/>
</dbReference>
<protein>
    <submittedName>
        <fullName evidence="6">2-keto-3-deoxy-phosphogluconate aldolase</fullName>
    </submittedName>
</protein>
<proteinExistence type="inferred from homology"/>
<evidence type="ECO:0000313" key="7">
    <source>
        <dbReference type="Proteomes" id="UP000253490"/>
    </source>
</evidence>
<evidence type="ECO:0000256" key="4">
    <source>
        <dbReference type="ARBA" id="ARBA00023239"/>
    </source>
</evidence>
<gene>
    <name evidence="6" type="ORF">DES36_10426</name>
</gene>
<dbReference type="Gene3D" id="3.20.20.70">
    <property type="entry name" value="Aldolase class I"/>
    <property type="match status" value="1"/>
</dbReference>
<sequence length="209" mass="22401">MNKAELMVKLKEEKLVAVIRGSNEEEVIKTVEAVYKGGIKFIELTFTVPNAPKVIESLVSKFKGEDIVIGAGTCMDLVSARLAILAGAQFVVSPHLDEEIIKLCNSYCIPVFPGATTVKDMVACLSLGASVIKLFPGDIFGPKAIKAFKGPLPQAEFMPTGGVSLDNVREWLDHGAYAVGVGSVLTKGAKTGDFKQVEEDARKFVEAVK</sequence>
<keyword evidence="4" id="KW-0456">Lyase</keyword>
<comment type="subunit">
    <text evidence="3">Homotrimer.</text>
</comment>
<name>A0A366IAJ1_9FIRM</name>
<evidence type="ECO:0000256" key="5">
    <source>
        <dbReference type="ARBA" id="ARBA00023277"/>
    </source>
</evidence>
<reference evidence="6 7" key="1">
    <citation type="submission" date="2018-06" db="EMBL/GenBank/DDBJ databases">
        <title>Genomic Encyclopedia of Type Strains, Phase IV (KMG-IV): sequencing the most valuable type-strain genomes for metagenomic binning, comparative biology and taxonomic classification.</title>
        <authorList>
            <person name="Goeker M."/>
        </authorList>
    </citation>
    <scope>NUCLEOTIDE SEQUENCE [LARGE SCALE GENOMIC DNA]</scope>
    <source>
        <strain evidence="6 7">DSM 22112</strain>
    </source>
</reference>
<organism evidence="6 7">
    <name type="scientific">Alkalibaculum bacchi</name>
    <dbReference type="NCBI Taxonomy" id="645887"/>
    <lineage>
        <taxon>Bacteria</taxon>
        <taxon>Bacillati</taxon>
        <taxon>Bacillota</taxon>
        <taxon>Clostridia</taxon>
        <taxon>Eubacteriales</taxon>
        <taxon>Eubacteriaceae</taxon>
        <taxon>Alkalibaculum</taxon>
    </lineage>
</organism>
<accession>A0A366IAJ1</accession>
<evidence type="ECO:0000256" key="1">
    <source>
        <dbReference type="ARBA" id="ARBA00004761"/>
    </source>
</evidence>
<dbReference type="InterPro" id="IPR013785">
    <property type="entry name" value="Aldolase_TIM"/>
</dbReference>
<dbReference type="SUPFAM" id="SSF51569">
    <property type="entry name" value="Aldolase"/>
    <property type="match status" value="1"/>
</dbReference>
<dbReference type="OrthoDB" id="9802667at2"/>
<dbReference type="AlphaFoldDB" id="A0A366IAJ1"/>
<dbReference type="InterPro" id="IPR000887">
    <property type="entry name" value="Aldlse_KDPG_KHG"/>
</dbReference>
<dbReference type="EMBL" id="QNRX01000004">
    <property type="protein sequence ID" value="RBP67327.1"/>
    <property type="molecule type" value="Genomic_DNA"/>
</dbReference>
<dbReference type="RefSeq" id="WP_113919891.1">
    <property type="nucleotide sequence ID" value="NZ_QNRX01000004.1"/>
</dbReference>
<evidence type="ECO:0000313" key="6">
    <source>
        <dbReference type="EMBL" id="RBP67327.1"/>
    </source>
</evidence>
<dbReference type="NCBIfam" id="NF005119">
    <property type="entry name" value="PRK06552.1"/>
    <property type="match status" value="1"/>
</dbReference>
<dbReference type="GO" id="GO:0016829">
    <property type="term" value="F:lyase activity"/>
    <property type="evidence" value="ECO:0007669"/>
    <property type="project" value="UniProtKB-KW"/>
</dbReference>
<keyword evidence="5" id="KW-0119">Carbohydrate metabolism</keyword>
<evidence type="ECO:0000256" key="2">
    <source>
        <dbReference type="ARBA" id="ARBA00006906"/>
    </source>
</evidence>
<dbReference type="PANTHER" id="PTHR30246">
    <property type="entry name" value="2-KETO-3-DEOXY-6-PHOSPHOGLUCONATE ALDOLASE"/>
    <property type="match status" value="1"/>
</dbReference>
<dbReference type="Proteomes" id="UP000253490">
    <property type="component" value="Unassembled WGS sequence"/>
</dbReference>
<dbReference type="PANTHER" id="PTHR30246:SF1">
    <property type="entry name" value="2-DEHYDRO-3-DEOXY-6-PHOSPHOGALACTONATE ALDOLASE-RELATED"/>
    <property type="match status" value="1"/>
</dbReference>
<comment type="pathway">
    <text evidence="1">Carbohydrate acid metabolism.</text>
</comment>
<keyword evidence="7" id="KW-1185">Reference proteome</keyword>
<comment type="similarity">
    <text evidence="2">Belongs to the KHG/KDPG aldolase family.</text>
</comment>
<dbReference type="CDD" id="cd00452">
    <property type="entry name" value="KDPG_aldolase"/>
    <property type="match status" value="1"/>
</dbReference>
<dbReference type="Pfam" id="PF01081">
    <property type="entry name" value="Aldolase"/>
    <property type="match status" value="1"/>
</dbReference>
<evidence type="ECO:0000256" key="3">
    <source>
        <dbReference type="ARBA" id="ARBA00011233"/>
    </source>
</evidence>
<comment type="caution">
    <text evidence="6">The sequence shown here is derived from an EMBL/GenBank/DDBJ whole genome shotgun (WGS) entry which is preliminary data.</text>
</comment>